<protein>
    <submittedName>
        <fullName evidence="3">Glycosyltransferase family 4 protein</fullName>
    </submittedName>
</protein>
<evidence type="ECO:0000313" key="4">
    <source>
        <dbReference type="Proteomes" id="UP000231648"/>
    </source>
</evidence>
<dbReference type="Pfam" id="PF13439">
    <property type="entry name" value="Glyco_transf_4"/>
    <property type="match status" value="1"/>
</dbReference>
<gene>
    <name evidence="3" type="ORF">COU82_00990</name>
</gene>
<organism evidence="3 4">
    <name type="scientific">Candidatus Portnoybacteria bacterium CG10_big_fil_rev_8_21_14_0_10_38_18</name>
    <dbReference type="NCBI Taxonomy" id="1974813"/>
    <lineage>
        <taxon>Bacteria</taxon>
        <taxon>Candidatus Portnoyibacteriota</taxon>
    </lineage>
</organism>
<accession>A0A2M8KCC5</accession>
<keyword evidence="3" id="KW-0808">Transferase</keyword>
<dbReference type="AlphaFoldDB" id="A0A2M8KCC5"/>
<proteinExistence type="predicted"/>
<dbReference type="Pfam" id="PF00534">
    <property type="entry name" value="Glycos_transf_1"/>
    <property type="match status" value="1"/>
</dbReference>
<dbReference type="Gene3D" id="3.40.50.2000">
    <property type="entry name" value="Glycogen Phosphorylase B"/>
    <property type="match status" value="2"/>
</dbReference>
<comment type="caution">
    <text evidence="3">The sequence shown here is derived from an EMBL/GenBank/DDBJ whole genome shotgun (WGS) entry which is preliminary data.</text>
</comment>
<dbReference type="Proteomes" id="UP000231648">
    <property type="component" value="Unassembled WGS sequence"/>
</dbReference>
<dbReference type="SUPFAM" id="SSF53756">
    <property type="entry name" value="UDP-Glycosyltransferase/glycogen phosphorylase"/>
    <property type="match status" value="1"/>
</dbReference>
<name>A0A2M8KCC5_9BACT</name>
<feature type="domain" description="Glycosyl transferase family 1" evidence="1">
    <location>
        <begin position="196"/>
        <end position="327"/>
    </location>
</feature>
<dbReference type="PANTHER" id="PTHR45947">
    <property type="entry name" value="SULFOQUINOVOSYL TRANSFERASE SQD2"/>
    <property type="match status" value="1"/>
</dbReference>
<dbReference type="InterPro" id="IPR028098">
    <property type="entry name" value="Glyco_trans_4-like_N"/>
</dbReference>
<evidence type="ECO:0000313" key="3">
    <source>
        <dbReference type="EMBL" id="PJE57579.1"/>
    </source>
</evidence>
<dbReference type="PANTHER" id="PTHR45947:SF3">
    <property type="entry name" value="SULFOQUINOVOSYL TRANSFERASE SQD2"/>
    <property type="match status" value="1"/>
</dbReference>
<dbReference type="GO" id="GO:0016757">
    <property type="term" value="F:glycosyltransferase activity"/>
    <property type="evidence" value="ECO:0007669"/>
    <property type="project" value="InterPro"/>
</dbReference>
<feature type="domain" description="Glycosyltransferase subfamily 4-like N-terminal" evidence="2">
    <location>
        <begin position="13"/>
        <end position="189"/>
    </location>
</feature>
<evidence type="ECO:0000259" key="2">
    <source>
        <dbReference type="Pfam" id="PF13439"/>
    </source>
</evidence>
<sequence length="368" mass="42934">MKIALVHDYLNQYGGAERVLEALGELFPNAPIYTLIYDPKITDKFFPGKKIRASFLQKIPFIKSHHRFFPPLMPLAVEKFDLSDYDLVISDSAAFSKGVITKTETPHICYCHTPTRYAWDDSHKYIREFSMPFLAKLFVPVFMNYLRLWDREAAYRVDRFVSNSEFVAKRIEKYYKQHATVIYPPVDTKFFTPSYKPAEKYYLMVGRLLVYKRFDIAIEAFNNLELPLKIIGSGPELKKLRKIANWNIEFLGEIHSDKLREYYQNCQALIFPQEEDFGIVALEAMACGRPVIAYRGGGALESIKEGKTGVFFDNQGVSSLAEAVKNFDLSKFNPKIIREHALKFDKEIFKKKIKDFVEKTYYENRDRY</sequence>
<dbReference type="InterPro" id="IPR001296">
    <property type="entry name" value="Glyco_trans_1"/>
</dbReference>
<dbReference type="InterPro" id="IPR050194">
    <property type="entry name" value="Glycosyltransferase_grp1"/>
</dbReference>
<reference evidence="4" key="1">
    <citation type="submission" date="2017-09" db="EMBL/GenBank/DDBJ databases">
        <title>Depth-based differentiation of microbial function through sediment-hosted aquifers and enrichment of novel symbionts in the deep terrestrial subsurface.</title>
        <authorList>
            <person name="Probst A.J."/>
            <person name="Ladd B."/>
            <person name="Jarett J.K."/>
            <person name="Geller-Mcgrath D.E."/>
            <person name="Sieber C.M.K."/>
            <person name="Emerson J.B."/>
            <person name="Anantharaman K."/>
            <person name="Thomas B.C."/>
            <person name="Malmstrom R."/>
            <person name="Stieglmeier M."/>
            <person name="Klingl A."/>
            <person name="Woyke T."/>
            <person name="Ryan C.M."/>
            <person name="Banfield J.F."/>
        </authorList>
    </citation>
    <scope>NUCLEOTIDE SEQUENCE [LARGE SCALE GENOMIC DNA]</scope>
</reference>
<evidence type="ECO:0000259" key="1">
    <source>
        <dbReference type="Pfam" id="PF00534"/>
    </source>
</evidence>
<dbReference type="EMBL" id="PFDX01000012">
    <property type="protein sequence ID" value="PJE57579.1"/>
    <property type="molecule type" value="Genomic_DNA"/>
</dbReference>